<evidence type="ECO:0000256" key="6">
    <source>
        <dbReference type="ARBA" id="ARBA00023012"/>
    </source>
</evidence>
<feature type="transmembrane region" description="Helical" evidence="8">
    <location>
        <begin position="229"/>
        <end position="251"/>
    </location>
</feature>
<evidence type="ECO:0000256" key="3">
    <source>
        <dbReference type="ARBA" id="ARBA00022553"/>
    </source>
</evidence>
<dbReference type="Gene3D" id="1.10.287.130">
    <property type="match status" value="1"/>
</dbReference>
<feature type="transmembrane region" description="Helical" evidence="8">
    <location>
        <begin position="316"/>
        <end position="336"/>
    </location>
</feature>
<proteinExistence type="predicted"/>
<dbReference type="RefSeq" id="WP_131913572.1">
    <property type="nucleotide sequence ID" value="NZ_OU594967.1"/>
</dbReference>
<evidence type="ECO:0000256" key="1">
    <source>
        <dbReference type="ARBA" id="ARBA00000085"/>
    </source>
</evidence>
<organism evidence="10 11">
    <name type="scientific">Celerinatantimonas diazotrophica</name>
    <dbReference type="NCBI Taxonomy" id="412034"/>
    <lineage>
        <taxon>Bacteria</taxon>
        <taxon>Pseudomonadati</taxon>
        <taxon>Pseudomonadota</taxon>
        <taxon>Gammaproteobacteria</taxon>
        <taxon>Celerinatantimonadaceae</taxon>
        <taxon>Celerinatantimonas</taxon>
    </lineage>
</organism>
<dbReference type="EMBL" id="SMGD01000015">
    <property type="protein sequence ID" value="TCK47110.1"/>
    <property type="molecule type" value="Genomic_DNA"/>
</dbReference>
<reference evidence="10 11" key="1">
    <citation type="submission" date="2019-03" db="EMBL/GenBank/DDBJ databases">
        <title>Genomic Encyclopedia of Type Strains, Phase IV (KMG-IV): sequencing the most valuable type-strain genomes for metagenomic binning, comparative biology and taxonomic classification.</title>
        <authorList>
            <person name="Goeker M."/>
        </authorList>
    </citation>
    <scope>NUCLEOTIDE SEQUENCE [LARGE SCALE GENOMIC DNA]</scope>
    <source>
        <strain evidence="10 11">DSM 18577</strain>
    </source>
</reference>
<comment type="caution">
    <text evidence="10">The sequence shown here is derived from an EMBL/GenBank/DDBJ whole genome shotgun (WGS) entry which is preliminary data.</text>
</comment>
<dbReference type="SUPFAM" id="SSF47384">
    <property type="entry name" value="Homodimeric domain of signal transducing histidine kinase"/>
    <property type="match status" value="1"/>
</dbReference>
<dbReference type="GO" id="GO:0000155">
    <property type="term" value="F:phosphorelay sensor kinase activity"/>
    <property type="evidence" value="ECO:0007669"/>
    <property type="project" value="InterPro"/>
</dbReference>
<keyword evidence="6" id="KW-0902">Two-component regulatory system</keyword>
<dbReference type="CDD" id="cd00082">
    <property type="entry name" value="HisKA"/>
    <property type="match status" value="1"/>
</dbReference>
<evidence type="ECO:0000256" key="5">
    <source>
        <dbReference type="ARBA" id="ARBA00022777"/>
    </source>
</evidence>
<dbReference type="Pfam" id="PF07696">
    <property type="entry name" value="7TMR-DISMED2"/>
    <property type="match status" value="1"/>
</dbReference>
<protein>
    <recommendedName>
        <fullName evidence="2">histidine kinase</fullName>
        <ecNumber evidence="2">2.7.13.3</ecNumber>
    </recommendedName>
</protein>
<name>A0A4R1J9C7_9GAMM</name>
<dbReference type="InterPro" id="IPR036890">
    <property type="entry name" value="HATPase_C_sf"/>
</dbReference>
<dbReference type="SUPFAM" id="SSF55874">
    <property type="entry name" value="ATPase domain of HSP90 chaperone/DNA topoisomerase II/histidine kinase"/>
    <property type="match status" value="1"/>
</dbReference>
<feature type="domain" description="Histidine kinase" evidence="9">
    <location>
        <begin position="437"/>
        <end position="655"/>
    </location>
</feature>
<dbReference type="CDD" id="cd00075">
    <property type="entry name" value="HATPase"/>
    <property type="match status" value="1"/>
</dbReference>
<feature type="transmembrane region" description="Helical" evidence="8">
    <location>
        <begin position="197"/>
        <end position="217"/>
    </location>
</feature>
<evidence type="ECO:0000313" key="10">
    <source>
        <dbReference type="EMBL" id="TCK47110.1"/>
    </source>
</evidence>
<evidence type="ECO:0000256" key="8">
    <source>
        <dbReference type="SAM" id="Phobius"/>
    </source>
</evidence>
<keyword evidence="8" id="KW-1133">Transmembrane helix</keyword>
<feature type="transmembrane region" description="Helical" evidence="8">
    <location>
        <begin position="257"/>
        <end position="280"/>
    </location>
</feature>
<dbReference type="AlphaFoldDB" id="A0A4R1J9C7"/>
<dbReference type="Pfam" id="PF07695">
    <property type="entry name" value="7TMR-DISM_7TM"/>
    <property type="match status" value="1"/>
</dbReference>
<dbReference type="InterPro" id="IPR050351">
    <property type="entry name" value="BphY/WalK/GraS-like"/>
</dbReference>
<keyword evidence="8" id="KW-0812">Transmembrane</keyword>
<feature type="coiled-coil region" evidence="7">
    <location>
        <begin position="400"/>
        <end position="427"/>
    </location>
</feature>
<feature type="transmembrane region" description="Helical" evidence="8">
    <location>
        <begin position="348"/>
        <end position="369"/>
    </location>
</feature>
<sequence length="658" mass="74929">MRTFYRFITVFFALLISWDAYSQSIAIQAGINTVHLTQNIQYLTDKTGQLTLKDILKREGDFTSVAFPFGAGFSNNAYWFRFTLQRGQGAAKDWLLTISPTYLDSVKLYTPLGHQHYSQSEVGDLLPAERSNDSATRSSSEPSFMQSIMVPFSLPITLTDTQPHTFYIRLQTNSSTTLQLTLQTPAQAAYTSTSKKIISAIATGGWLMLCLYAFIMTRLTQKKAYVLSCIYLLGCIAHTLVRSSIAAQYIFPDHPMLVNLLAPTSVCLMLSGIILFFMSFFQTSQKFKYIHWFLRLNLGLNLASFISLFFGKYTLFAPFMFQVSYVTFPVLCFVIWRGVKNGIAGSRSLFLGYVVFFILNISAIFASTYRLSTPSVFLDMPEITSFIFIVMMYQGLYQHKQAEDVTKRKLEEKIHFAEKEVELEKTRRINQSNFMTLITHELKTPLAVIDSIIQTLPIEKIDISPQLAERHSRIQTAISQLNLLIDNTLISEHMDLENTSPNCHETNIYEIIKNIINRLPSDTKKHIINTVSIFKLNIDPFLFQLVLNNLLINALKYRAPESSISITSTKNCEKNKEGVLISICNDYQSSHKPDPDQWFNKYYRQLEKPSIQGFGLGLYLVKGIVEAHSGQIQCRVMGNAPIWKITFSVWFPSTGKTE</sequence>
<dbReference type="EC" id="2.7.13.3" evidence="2"/>
<evidence type="ECO:0000313" key="11">
    <source>
        <dbReference type="Proteomes" id="UP000295565"/>
    </source>
</evidence>
<dbReference type="GO" id="GO:0005886">
    <property type="term" value="C:plasma membrane"/>
    <property type="evidence" value="ECO:0007669"/>
    <property type="project" value="TreeGrafter"/>
</dbReference>
<dbReference type="PROSITE" id="PS50109">
    <property type="entry name" value="HIS_KIN"/>
    <property type="match status" value="1"/>
</dbReference>
<keyword evidence="8" id="KW-0472">Membrane</keyword>
<gene>
    <name evidence="10" type="ORF">EV690_2805</name>
</gene>
<keyword evidence="4" id="KW-0808">Transferase</keyword>
<dbReference type="GO" id="GO:0016036">
    <property type="term" value="P:cellular response to phosphate starvation"/>
    <property type="evidence" value="ECO:0007669"/>
    <property type="project" value="TreeGrafter"/>
</dbReference>
<dbReference type="Gene3D" id="3.30.565.10">
    <property type="entry name" value="Histidine kinase-like ATPase, C-terminal domain"/>
    <property type="match status" value="1"/>
</dbReference>
<dbReference type="SMART" id="SM00388">
    <property type="entry name" value="HisKA"/>
    <property type="match status" value="1"/>
</dbReference>
<keyword evidence="3" id="KW-0597">Phosphoprotein</keyword>
<dbReference type="InterPro" id="IPR011623">
    <property type="entry name" value="7TMR_DISM_rcpt_extracell_dom1"/>
</dbReference>
<dbReference type="PANTHER" id="PTHR45453:SF1">
    <property type="entry name" value="PHOSPHATE REGULON SENSOR PROTEIN PHOR"/>
    <property type="match status" value="1"/>
</dbReference>
<dbReference type="InterPro" id="IPR005467">
    <property type="entry name" value="His_kinase_dom"/>
</dbReference>
<comment type="catalytic activity">
    <reaction evidence="1">
        <text>ATP + protein L-histidine = ADP + protein N-phospho-L-histidine.</text>
        <dbReference type="EC" id="2.7.13.3"/>
    </reaction>
</comment>
<dbReference type="Proteomes" id="UP000295565">
    <property type="component" value="Unassembled WGS sequence"/>
</dbReference>
<dbReference type="PANTHER" id="PTHR45453">
    <property type="entry name" value="PHOSPHATE REGULON SENSOR PROTEIN PHOR"/>
    <property type="match status" value="1"/>
</dbReference>
<keyword evidence="5 10" id="KW-0418">Kinase</keyword>
<dbReference type="InterPro" id="IPR003661">
    <property type="entry name" value="HisK_dim/P_dom"/>
</dbReference>
<dbReference type="Pfam" id="PF02518">
    <property type="entry name" value="HATPase_c"/>
    <property type="match status" value="1"/>
</dbReference>
<dbReference type="SMART" id="SM00387">
    <property type="entry name" value="HATPase_c"/>
    <property type="match status" value="1"/>
</dbReference>
<evidence type="ECO:0000256" key="2">
    <source>
        <dbReference type="ARBA" id="ARBA00012438"/>
    </source>
</evidence>
<dbReference type="OrthoDB" id="9121563at2"/>
<feature type="transmembrane region" description="Helical" evidence="8">
    <location>
        <begin position="292"/>
        <end position="310"/>
    </location>
</feature>
<dbReference type="Pfam" id="PF00512">
    <property type="entry name" value="HisKA"/>
    <property type="match status" value="1"/>
</dbReference>
<dbReference type="Gene3D" id="2.60.40.2380">
    <property type="match status" value="1"/>
</dbReference>
<accession>A0A4R1J9C7</accession>
<evidence type="ECO:0000256" key="4">
    <source>
        <dbReference type="ARBA" id="ARBA00022679"/>
    </source>
</evidence>
<evidence type="ECO:0000259" key="9">
    <source>
        <dbReference type="PROSITE" id="PS50109"/>
    </source>
</evidence>
<keyword evidence="11" id="KW-1185">Reference proteome</keyword>
<dbReference type="InterPro" id="IPR003594">
    <property type="entry name" value="HATPase_dom"/>
</dbReference>
<keyword evidence="7" id="KW-0175">Coiled coil</keyword>
<evidence type="ECO:0000256" key="7">
    <source>
        <dbReference type="SAM" id="Coils"/>
    </source>
</evidence>
<dbReference type="GO" id="GO:0004721">
    <property type="term" value="F:phosphoprotein phosphatase activity"/>
    <property type="evidence" value="ECO:0007669"/>
    <property type="project" value="TreeGrafter"/>
</dbReference>
<dbReference type="InterPro" id="IPR011622">
    <property type="entry name" value="7TMR_DISM_rcpt_extracell_dom2"/>
</dbReference>
<dbReference type="InterPro" id="IPR036097">
    <property type="entry name" value="HisK_dim/P_sf"/>
</dbReference>